<dbReference type="FunFam" id="3.40.50.1820:FF:000073">
    <property type="entry name" value="esterase OVCA2 isoform X6"/>
    <property type="match status" value="1"/>
</dbReference>
<keyword evidence="2" id="KW-0378">Hydrolase</keyword>
<dbReference type="SUPFAM" id="SSF53474">
    <property type="entry name" value="alpha/beta-Hydrolases"/>
    <property type="match status" value="1"/>
</dbReference>
<evidence type="ECO:0000313" key="5">
    <source>
        <dbReference type="Proteomes" id="UP000019118"/>
    </source>
</evidence>
<dbReference type="Gene3D" id="3.40.50.1820">
    <property type="entry name" value="alpha/beta hydrolase"/>
    <property type="match status" value="1"/>
</dbReference>
<keyword evidence="5" id="KW-1185">Reference proteome</keyword>
<comment type="similarity">
    <text evidence="1">Belongs to the LovG family.</text>
</comment>
<evidence type="ECO:0000256" key="2">
    <source>
        <dbReference type="ARBA" id="ARBA00022801"/>
    </source>
</evidence>
<dbReference type="Proteomes" id="UP000019118">
    <property type="component" value="Unassembled WGS sequence"/>
</dbReference>
<feature type="domain" description="Serine hydrolase" evidence="3">
    <location>
        <begin position="53"/>
        <end position="263"/>
    </location>
</feature>
<evidence type="ECO:0000259" key="3">
    <source>
        <dbReference type="Pfam" id="PF03959"/>
    </source>
</evidence>
<reference evidence="4" key="2">
    <citation type="submission" date="2024-08" db="UniProtKB">
        <authorList>
            <consortium name="EnsemblMetazoa"/>
        </authorList>
    </citation>
    <scope>IDENTIFICATION</scope>
</reference>
<dbReference type="GO" id="GO:0016787">
    <property type="term" value="F:hydrolase activity"/>
    <property type="evidence" value="ECO:0007669"/>
    <property type="project" value="UniProtKB-KW"/>
</dbReference>
<dbReference type="EnsemblMetazoa" id="XM_019912607.1">
    <property type="protein sequence ID" value="XP_019768166.1"/>
    <property type="gene ID" value="LOC109543082"/>
</dbReference>
<sequence>MIYDSVRGSFKSNSRLQGCLTSFQVFISLLFVKTMSVPHIVEKTCCTPETIAEKLTILCLHGYRQNGDVFRAKTGSFRKIVHKWAQFTYITAPHKVILVDNLDALSDPDIGQSKDEEQYGWFFNRDDKTYRGIREGGPAIGFEESVDLVEDIFEKEGPFDGVLGFSQGACFLGLLCDLQHRGLTKNIKFNFAIMASGFKSQCWPHLKYYSDRMSLPSLHIFGETDKVIPTDMSEALSLCFDEPRVARHSGGHYLPASAPQKHEYQSFFKVQLLQKGHREPDNRKE</sequence>
<evidence type="ECO:0000313" key="4">
    <source>
        <dbReference type="EnsemblMetazoa" id="XP_019768166.1"/>
    </source>
</evidence>
<dbReference type="InterPro" id="IPR005645">
    <property type="entry name" value="FSH-like_dom"/>
</dbReference>
<organism evidence="4 5">
    <name type="scientific">Dendroctonus ponderosae</name>
    <name type="common">Mountain pine beetle</name>
    <dbReference type="NCBI Taxonomy" id="77166"/>
    <lineage>
        <taxon>Eukaryota</taxon>
        <taxon>Metazoa</taxon>
        <taxon>Ecdysozoa</taxon>
        <taxon>Arthropoda</taxon>
        <taxon>Hexapoda</taxon>
        <taxon>Insecta</taxon>
        <taxon>Pterygota</taxon>
        <taxon>Neoptera</taxon>
        <taxon>Endopterygota</taxon>
        <taxon>Coleoptera</taxon>
        <taxon>Polyphaga</taxon>
        <taxon>Cucujiformia</taxon>
        <taxon>Curculionidae</taxon>
        <taxon>Scolytinae</taxon>
        <taxon>Dendroctonus</taxon>
    </lineage>
</organism>
<dbReference type="AlphaFoldDB" id="A0AAR5Q4W6"/>
<evidence type="ECO:0000256" key="1">
    <source>
        <dbReference type="ARBA" id="ARBA00005863"/>
    </source>
</evidence>
<dbReference type="GO" id="GO:0005634">
    <property type="term" value="C:nucleus"/>
    <property type="evidence" value="ECO:0007669"/>
    <property type="project" value="TreeGrafter"/>
</dbReference>
<dbReference type="GO" id="GO:0032526">
    <property type="term" value="P:response to retinoic acid"/>
    <property type="evidence" value="ECO:0007669"/>
    <property type="project" value="TreeGrafter"/>
</dbReference>
<reference evidence="5" key="1">
    <citation type="journal article" date="2013" name="Genome Biol.">
        <title>Draft genome of the mountain pine beetle, Dendroctonus ponderosae Hopkins, a major forest pest.</title>
        <authorList>
            <person name="Keeling C.I."/>
            <person name="Yuen M.M."/>
            <person name="Liao N.Y."/>
            <person name="Docking T.R."/>
            <person name="Chan S.K."/>
            <person name="Taylor G.A."/>
            <person name="Palmquist D.L."/>
            <person name="Jackman S.D."/>
            <person name="Nguyen A."/>
            <person name="Li M."/>
            <person name="Henderson H."/>
            <person name="Janes J.K."/>
            <person name="Zhao Y."/>
            <person name="Pandoh P."/>
            <person name="Moore R."/>
            <person name="Sperling F.A."/>
            <person name="Huber D.P."/>
            <person name="Birol I."/>
            <person name="Jones S.J."/>
            <person name="Bohlmann J."/>
        </authorList>
    </citation>
    <scope>NUCLEOTIDE SEQUENCE</scope>
</reference>
<protein>
    <recommendedName>
        <fullName evidence="3">Serine hydrolase domain-containing protein</fullName>
    </recommendedName>
</protein>
<proteinExistence type="inferred from homology"/>
<accession>A0AAR5Q4W6</accession>
<dbReference type="GO" id="GO:0005737">
    <property type="term" value="C:cytoplasm"/>
    <property type="evidence" value="ECO:0007669"/>
    <property type="project" value="TreeGrafter"/>
</dbReference>
<dbReference type="PANTHER" id="PTHR48070:SF6">
    <property type="entry name" value="ESTERASE OVCA2"/>
    <property type="match status" value="1"/>
</dbReference>
<dbReference type="Pfam" id="PF03959">
    <property type="entry name" value="FSH1"/>
    <property type="match status" value="1"/>
</dbReference>
<dbReference type="PANTHER" id="PTHR48070">
    <property type="entry name" value="ESTERASE OVCA2"/>
    <property type="match status" value="1"/>
</dbReference>
<dbReference type="InterPro" id="IPR029058">
    <property type="entry name" value="AB_hydrolase_fold"/>
</dbReference>
<name>A0AAR5Q4W6_DENPD</name>
<dbReference type="InterPro" id="IPR050593">
    <property type="entry name" value="LovG"/>
</dbReference>